<proteinExistence type="predicted"/>
<dbReference type="AlphaFoldDB" id="A0A0K9PQX7"/>
<dbReference type="Proteomes" id="UP000036987">
    <property type="component" value="Unassembled WGS sequence"/>
</dbReference>
<protein>
    <submittedName>
        <fullName evidence="1">Uncharacterized protein</fullName>
    </submittedName>
</protein>
<evidence type="ECO:0000313" key="2">
    <source>
        <dbReference type="Proteomes" id="UP000036987"/>
    </source>
</evidence>
<accession>A0A0K9PQX7</accession>
<dbReference type="PANTHER" id="PTHR33103:SF19">
    <property type="entry name" value="OS09G0544700 PROTEIN"/>
    <property type="match status" value="1"/>
</dbReference>
<reference evidence="2" key="1">
    <citation type="journal article" date="2016" name="Nature">
        <title>The genome of the seagrass Zostera marina reveals angiosperm adaptation to the sea.</title>
        <authorList>
            <person name="Olsen J.L."/>
            <person name="Rouze P."/>
            <person name="Verhelst B."/>
            <person name="Lin Y.-C."/>
            <person name="Bayer T."/>
            <person name="Collen J."/>
            <person name="Dattolo E."/>
            <person name="De Paoli E."/>
            <person name="Dittami S."/>
            <person name="Maumus F."/>
            <person name="Michel G."/>
            <person name="Kersting A."/>
            <person name="Lauritano C."/>
            <person name="Lohaus R."/>
            <person name="Toepel M."/>
            <person name="Tonon T."/>
            <person name="Vanneste K."/>
            <person name="Amirebrahimi M."/>
            <person name="Brakel J."/>
            <person name="Bostroem C."/>
            <person name="Chovatia M."/>
            <person name="Grimwood J."/>
            <person name="Jenkins J.W."/>
            <person name="Jueterbock A."/>
            <person name="Mraz A."/>
            <person name="Stam W.T."/>
            <person name="Tice H."/>
            <person name="Bornberg-Bauer E."/>
            <person name="Green P.J."/>
            <person name="Pearson G.A."/>
            <person name="Procaccini G."/>
            <person name="Duarte C.M."/>
            <person name="Schmutz J."/>
            <person name="Reusch T.B.H."/>
            <person name="Van de Peer Y."/>
        </authorList>
    </citation>
    <scope>NUCLEOTIDE SEQUENCE [LARGE SCALE GENOMIC DNA]</scope>
    <source>
        <strain evidence="2">cv. Finnish</strain>
    </source>
</reference>
<name>A0A0K9PQX7_ZOSMR</name>
<dbReference type="OrthoDB" id="2014278at2759"/>
<dbReference type="Pfam" id="PF05056">
    <property type="entry name" value="DUF674"/>
    <property type="match status" value="1"/>
</dbReference>
<dbReference type="EMBL" id="LFYR01000725">
    <property type="protein sequence ID" value="KMZ70620.1"/>
    <property type="molecule type" value="Genomic_DNA"/>
</dbReference>
<dbReference type="OMA" id="FNIMALP"/>
<gene>
    <name evidence="1" type="ORF">ZOSMA_198G00220</name>
</gene>
<dbReference type="PANTHER" id="PTHR33103">
    <property type="entry name" value="OS01G0153900 PROTEIN"/>
    <property type="match status" value="1"/>
</dbReference>
<dbReference type="InterPro" id="IPR007750">
    <property type="entry name" value="DUF674"/>
</dbReference>
<organism evidence="1 2">
    <name type="scientific">Zostera marina</name>
    <name type="common">Eelgrass</name>
    <dbReference type="NCBI Taxonomy" id="29655"/>
    <lineage>
        <taxon>Eukaryota</taxon>
        <taxon>Viridiplantae</taxon>
        <taxon>Streptophyta</taxon>
        <taxon>Embryophyta</taxon>
        <taxon>Tracheophyta</taxon>
        <taxon>Spermatophyta</taxon>
        <taxon>Magnoliopsida</taxon>
        <taxon>Liliopsida</taxon>
        <taxon>Zosteraceae</taxon>
        <taxon>Zostera</taxon>
    </lineage>
</organism>
<comment type="caution">
    <text evidence="1">The sequence shown here is derived from an EMBL/GenBank/DDBJ whole genome shotgun (WGS) entry which is preliminary data.</text>
</comment>
<keyword evidence="2" id="KW-1185">Reference proteome</keyword>
<evidence type="ECO:0000313" key="1">
    <source>
        <dbReference type="EMBL" id="KMZ70620.1"/>
    </source>
</evidence>
<dbReference type="STRING" id="29655.A0A0K9PQX7"/>
<sequence length="189" mass="21425">MVAVGGLGQLYQSLVLLNPTYMKSESYKNLLLSPPLPSSISPPSSLLQLPKQSDASSKSYYYCYSCPDRNFSDSMGNWCPRCRKKMLSELKFIASTTSQVKEGYVKEIITYMVMDDLSVSPMSTISILLKKFQVKDVGVLEERTVSVGMDEGIKILKTFLHSSTVLSNVFLEKKIDKSERRKRKRQRNK</sequence>